<proteinExistence type="predicted"/>
<evidence type="ECO:0008006" key="4">
    <source>
        <dbReference type="Google" id="ProtNLM"/>
    </source>
</evidence>
<sequence>MKLTKKMLLLTSLLIIGTGVTSIPALTDTAQAATTTSYKDLTPQGFYYRVGKDELVKASDVKILTKDTQTDSSMIETDSPNDFRLETTTKAVLYNLKGQKLSKHLAEGTVCSIGSADAFTHSTYYKESKDKLVQVNDSTWL</sequence>
<dbReference type="EMBL" id="CP031933">
    <property type="protein sequence ID" value="AYE38839.1"/>
    <property type="molecule type" value="Genomic_DNA"/>
</dbReference>
<dbReference type="AlphaFoldDB" id="A0A386PV58"/>
<name>A0A386PV58_9LACO</name>
<protein>
    <recommendedName>
        <fullName evidence="4">Surface layer protein A domain-containing protein</fullName>
    </recommendedName>
</protein>
<gene>
    <name evidence="2" type="ORF">D1B17_09410</name>
</gene>
<dbReference type="Proteomes" id="UP000267208">
    <property type="component" value="Chromosome"/>
</dbReference>
<keyword evidence="1" id="KW-0732">Signal</keyword>
<dbReference type="OrthoDB" id="2323912at2"/>
<reference evidence="3" key="1">
    <citation type="submission" date="2018-08" db="EMBL/GenBank/DDBJ databases">
        <title>Genome of Lactobacillus sp. HBUAS52074.</title>
        <authorList>
            <person name="Guo Z."/>
            <person name="Zhang Z.D."/>
        </authorList>
    </citation>
    <scope>NUCLEOTIDE SEQUENCE [LARGE SCALE GENOMIC DNA]</scope>
    <source>
        <strain evidence="3">HBUAS52074</strain>
    </source>
</reference>
<dbReference type="RefSeq" id="WP_120143067.1">
    <property type="nucleotide sequence ID" value="NZ_CP031933.2"/>
</dbReference>
<keyword evidence="3" id="KW-1185">Reference proteome</keyword>
<feature type="signal peptide" evidence="1">
    <location>
        <begin position="1"/>
        <end position="32"/>
    </location>
</feature>
<organism evidence="2 3">
    <name type="scientific">Companilactobacillus zhachilii</name>
    <dbReference type="NCBI Taxonomy" id="2304606"/>
    <lineage>
        <taxon>Bacteria</taxon>
        <taxon>Bacillati</taxon>
        <taxon>Bacillota</taxon>
        <taxon>Bacilli</taxon>
        <taxon>Lactobacillales</taxon>
        <taxon>Lactobacillaceae</taxon>
        <taxon>Companilactobacillus</taxon>
    </lineage>
</organism>
<accession>A0A386PV58</accession>
<dbReference type="KEGG" id="lzh:D1B17_09410"/>
<evidence type="ECO:0000256" key="1">
    <source>
        <dbReference type="SAM" id="SignalP"/>
    </source>
</evidence>
<feature type="chain" id="PRO_5017202307" description="Surface layer protein A domain-containing protein" evidence="1">
    <location>
        <begin position="33"/>
        <end position="141"/>
    </location>
</feature>
<evidence type="ECO:0000313" key="2">
    <source>
        <dbReference type="EMBL" id="AYE38839.1"/>
    </source>
</evidence>
<evidence type="ECO:0000313" key="3">
    <source>
        <dbReference type="Proteomes" id="UP000267208"/>
    </source>
</evidence>